<dbReference type="EMBL" id="JAVDWR010000022">
    <property type="protein sequence ID" value="MDR7122803.1"/>
    <property type="molecule type" value="Genomic_DNA"/>
</dbReference>
<reference evidence="1 2" key="1">
    <citation type="submission" date="2023-07" db="EMBL/GenBank/DDBJ databases">
        <title>Sorghum-associated microbial communities from plants grown in Nebraska, USA.</title>
        <authorList>
            <person name="Schachtman D."/>
        </authorList>
    </citation>
    <scope>NUCLEOTIDE SEQUENCE [LARGE SCALE GENOMIC DNA]</scope>
    <source>
        <strain evidence="1 2">4138</strain>
    </source>
</reference>
<proteinExistence type="predicted"/>
<sequence length="308" mass="35027">MQKLLAFSLVLLLLCGLFFIGTNNSSTQPQTQLQYSSDIQEQNPIPLAVEKEGVTQPNSSPAAPEPAEQMVVIERTDWKLDQPLQTQLTRLKNRADKGDLQAAYSLAMNLRFCGMAPLDETDLEARLQQAYQYKDNGVAIADIKERYEFCAGINQQQRDEFYLYLETAAKAGYVYAQEEMATVTPELFMQLADATDLERAAYIQKREEFIQLQLSLLESASQHGSIRALITLSTMHHSQNYGEHGRAKSYALNHLILELTDDNELQSRYSWFVQRRHSELTPEQIEQAQALSQQWLAIIKANGTLYLQ</sequence>
<evidence type="ECO:0000313" key="1">
    <source>
        <dbReference type="EMBL" id="MDR7122803.1"/>
    </source>
</evidence>
<evidence type="ECO:0000313" key="2">
    <source>
        <dbReference type="Proteomes" id="UP001257909"/>
    </source>
</evidence>
<accession>A0ABU1W4E1</accession>
<evidence type="ECO:0008006" key="3">
    <source>
        <dbReference type="Google" id="ProtNLM"/>
    </source>
</evidence>
<dbReference type="Proteomes" id="UP001257909">
    <property type="component" value="Unassembled WGS sequence"/>
</dbReference>
<name>A0ABU1W4E1_9GAMM</name>
<comment type="caution">
    <text evidence="1">The sequence shown here is derived from an EMBL/GenBank/DDBJ whole genome shotgun (WGS) entry which is preliminary data.</text>
</comment>
<organism evidence="1 2">
    <name type="scientific">Rheinheimera soli</name>
    <dbReference type="NCBI Taxonomy" id="443616"/>
    <lineage>
        <taxon>Bacteria</taxon>
        <taxon>Pseudomonadati</taxon>
        <taxon>Pseudomonadota</taxon>
        <taxon>Gammaproteobacteria</taxon>
        <taxon>Chromatiales</taxon>
        <taxon>Chromatiaceae</taxon>
        <taxon>Rheinheimera</taxon>
    </lineage>
</organism>
<dbReference type="Gene3D" id="1.25.40.10">
    <property type="entry name" value="Tetratricopeptide repeat domain"/>
    <property type="match status" value="1"/>
</dbReference>
<protein>
    <recommendedName>
        <fullName evidence="3">Sel1 repeat family protein</fullName>
    </recommendedName>
</protein>
<dbReference type="RefSeq" id="WP_310281335.1">
    <property type="nucleotide sequence ID" value="NZ_JAVDWR010000022.1"/>
</dbReference>
<keyword evidence="2" id="KW-1185">Reference proteome</keyword>
<gene>
    <name evidence="1" type="ORF">J2W69_003781</name>
</gene>
<dbReference type="InterPro" id="IPR011990">
    <property type="entry name" value="TPR-like_helical_dom_sf"/>
</dbReference>